<dbReference type="InterPro" id="IPR014982">
    <property type="entry name" value="GSCFA"/>
</dbReference>
<feature type="domain" description="GSCFA" evidence="1">
    <location>
        <begin position="86"/>
        <end position="323"/>
    </location>
</feature>
<accession>A0AA46A643</accession>
<dbReference type="RefSeq" id="WP_076526550.1">
    <property type="nucleotide sequence ID" value="NZ_CP067140.1"/>
</dbReference>
<name>A0AA46A643_9RHOB</name>
<sequence>MTKGRIIGNNRPTKDFAVAEDESEKPHLLYYQMAGKKRRAHGSWYRGATTNYHPMRESLDEPGAVEKYVGHGWFPEKPFITRDHYITAFGSCFAAEVTKFLLRKGYNVFGDDIGLNAHIIRSGEGIVNSAALRQQFDWAIGGHSPEESVWQNPDGTDAEMSPDIRETTRDIFRKTEVFIFTLGLSEVWYDKITGDVFWRAIPNQRFDPERHGFRVMGVEENRRNLTNVYRTIREFRPDAEIIFTLSPVPLAATFRPVSCITANSVSKASLRMAIDEVMREFGEDPHLHYFPSYEIITAFLPDAMGVDLRHPRPEAVNFVMRTFKRNFLCG</sequence>
<organism evidence="2 4">
    <name type="scientific">Paracoccus saliphilus</name>
    <dbReference type="NCBI Taxonomy" id="405559"/>
    <lineage>
        <taxon>Bacteria</taxon>
        <taxon>Pseudomonadati</taxon>
        <taxon>Pseudomonadota</taxon>
        <taxon>Alphaproteobacteria</taxon>
        <taxon>Rhodobacterales</taxon>
        <taxon>Paracoccaceae</taxon>
        <taxon>Paracoccus</taxon>
    </lineage>
</organism>
<dbReference type="Proteomes" id="UP001215549">
    <property type="component" value="Chromosome"/>
</dbReference>
<proteinExistence type="predicted"/>
<gene>
    <name evidence="3" type="ORF">JHX88_15055</name>
    <name evidence="2" type="ORF">SAMN05421772_108129</name>
</gene>
<dbReference type="AlphaFoldDB" id="A0AA46A643"/>
<reference evidence="3 5" key="2">
    <citation type="submission" date="2021-01" db="EMBL/GenBank/DDBJ databases">
        <title>Biogeographic distribution of Paracoccus.</title>
        <authorList>
            <person name="Hollensteiner J."/>
            <person name="Leineberger J."/>
            <person name="Brinkhoff T."/>
            <person name="Daniel R."/>
        </authorList>
    </citation>
    <scope>NUCLEOTIDE SEQUENCE [LARGE SCALE GENOMIC DNA]</scope>
    <source>
        <strain evidence="3 5">DSM 18447</strain>
    </source>
</reference>
<evidence type="ECO:0000259" key="1">
    <source>
        <dbReference type="Pfam" id="PF08885"/>
    </source>
</evidence>
<reference evidence="2 4" key="1">
    <citation type="submission" date="2017-01" db="EMBL/GenBank/DDBJ databases">
        <authorList>
            <person name="Varghese N."/>
            <person name="Submissions S."/>
        </authorList>
    </citation>
    <scope>NUCLEOTIDE SEQUENCE [LARGE SCALE GENOMIC DNA]</scope>
    <source>
        <strain evidence="2 4">DSM 18447</strain>
    </source>
</reference>
<evidence type="ECO:0000313" key="2">
    <source>
        <dbReference type="EMBL" id="SIS91261.1"/>
    </source>
</evidence>
<dbReference type="EMBL" id="CP067140">
    <property type="protein sequence ID" value="WCR02207.1"/>
    <property type="molecule type" value="Genomic_DNA"/>
</dbReference>
<evidence type="ECO:0000313" key="5">
    <source>
        <dbReference type="Proteomes" id="UP001215549"/>
    </source>
</evidence>
<dbReference type="EMBL" id="FTOU01000008">
    <property type="protein sequence ID" value="SIS91261.1"/>
    <property type="molecule type" value="Genomic_DNA"/>
</dbReference>
<dbReference type="Pfam" id="PF08885">
    <property type="entry name" value="GSCFA"/>
    <property type="match status" value="1"/>
</dbReference>
<dbReference type="SUPFAM" id="SSF52266">
    <property type="entry name" value="SGNH hydrolase"/>
    <property type="match status" value="1"/>
</dbReference>
<evidence type="ECO:0000313" key="4">
    <source>
        <dbReference type="Proteomes" id="UP000186216"/>
    </source>
</evidence>
<evidence type="ECO:0000313" key="3">
    <source>
        <dbReference type="EMBL" id="WCR02207.1"/>
    </source>
</evidence>
<dbReference type="Proteomes" id="UP000186216">
    <property type="component" value="Unassembled WGS sequence"/>
</dbReference>
<keyword evidence="5" id="KW-1185">Reference proteome</keyword>
<protein>
    <submittedName>
        <fullName evidence="3">GSCFA domain-containing protein</fullName>
    </submittedName>
    <submittedName>
        <fullName evidence="2">GSCFA family protein</fullName>
    </submittedName>
</protein>